<sequence length="125" mass="14130">ACLSIPSWFDKNPLKIWRDRLFNRNLSATEESIDKAIYNYGQGSFRVRKILHKILTGEGVEMSVIGGSNSAGGGIPDHRQLYRQLFRQWWNHVILPYTGSKLTIENVSLGGNGSDFFSKITKLSN</sequence>
<evidence type="ECO:0000313" key="1">
    <source>
        <dbReference type="EMBL" id="KAJ7339319.1"/>
    </source>
</evidence>
<gene>
    <name evidence="1" type="ORF">OS493_005710</name>
</gene>
<dbReference type="PANTHER" id="PTHR34407">
    <property type="entry name" value="EXPRESSED PROTEIN"/>
    <property type="match status" value="1"/>
</dbReference>
<reference evidence="1" key="1">
    <citation type="submission" date="2023-01" db="EMBL/GenBank/DDBJ databases">
        <title>Genome assembly of the deep-sea coral Lophelia pertusa.</title>
        <authorList>
            <person name="Herrera S."/>
            <person name="Cordes E."/>
        </authorList>
    </citation>
    <scope>NUCLEOTIDE SEQUENCE</scope>
    <source>
        <strain evidence="1">USNM1676648</strain>
        <tissue evidence="1">Polyp</tissue>
    </source>
</reference>
<feature type="non-terminal residue" evidence="1">
    <location>
        <position position="1"/>
    </location>
</feature>
<evidence type="ECO:0000313" key="2">
    <source>
        <dbReference type="Proteomes" id="UP001163046"/>
    </source>
</evidence>
<dbReference type="PANTHER" id="PTHR34407:SF1">
    <property type="entry name" value="SGNH HYDROLASE-TYPE ESTERASE DOMAIN-CONTAINING PROTEIN"/>
    <property type="match status" value="1"/>
</dbReference>
<organism evidence="1 2">
    <name type="scientific">Desmophyllum pertusum</name>
    <dbReference type="NCBI Taxonomy" id="174260"/>
    <lineage>
        <taxon>Eukaryota</taxon>
        <taxon>Metazoa</taxon>
        <taxon>Cnidaria</taxon>
        <taxon>Anthozoa</taxon>
        <taxon>Hexacorallia</taxon>
        <taxon>Scleractinia</taxon>
        <taxon>Caryophylliina</taxon>
        <taxon>Caryophylliidae</taxon>
        <taxon>Desmophyllum</taxon>
    </lineage>
</organism>
<dbReference type="AlphaFoldDB" id="A0A9W9YIH4"/>
<protein>
    <submittedName>
        <fullName evidence="1">Uncharacterized protein</fullName>
    </submittedName>
</protein>
<accession>A0A9W9YIH4</accession>
<dbReference type="Proteomes" id="UP001163046">
    <property type="component" value="Unassembled WGS sequence"/>
</dbReference>
<proteinExistence type="predicted"/>
<dbReference type="EMBL" id="MU827779">
    <property type="protein sequence ID" value="KAJ7339319.1"/>
    <property type="molecule type" value="Genomic_DNA"/>
</dbReference>
<name>A0A9W9YIH4_9CNID</name>
<comment type="caution">
    <text evidence="1">The sequence shown here is derived from an EMBL/GenBank/DDBJ whole genome shotgun (WGS) entry which is preliminary data.</text>
</comment>
<keyword evidence="2" id="KW-1185">Reference proteome</keyword>
<dbReference type="OrthoDB" id="544608at2759"/>